<organism evidence="1 2">
    <name type="scientific">Candidatus Giovannonibacteria bacterium RIFCSPHIGHO2_02_FULL_45_40</name>
    <dbReference type="NCBI Taxonomy" id="1798337"/>
    <lineage>
        <taxon>Bacteria</taxon>
        <taxon>Candidatus Giovannoniibacteriota</taxon>
    </lineage>
</organism>
<dbReference type="EMBL" id="MFHP01000034">
    <property type="protein sequence ID" value="OGF71170.1"/>
    <property type="molecule type" value="Genomic_DNA"/>
</dbReference>
<comment type="caution">
    <text evidence="1">The sequence shown here is derived from an EMBL/GenBank/DDBJ whole genome shotgun (WGS) entry which is preliminary data.</text>
</comment>
<proteinExistence type="predicted"/>
<evidence type="ECO:0000313" key="1">
    <source>
        <dbReference type="EMBL" id="OGF71170.1"/>
    </source>
</evidence>
<evidence type="ECO:0008006" key="3">
    <source>
        <dbReference type="Google" id="ProtNLM"/>
    </source>
</evidence>
<dbReference type="SUPFAM" id="SSF53822">
    <property type="entry name" value="Periplasmic binding protein-like I"/>
    <property type="match status" value="1"/>
</dbReference>
<dbReference type="Pfam" id="PF04392">
    <property type="entry name" value="ABC_sub_bind"/>
    <property type="match status" value="1"/>
</dbReference>
<dbReference type="InterPro" id="IPR007487">
    <property type="entry name" value="ABC_transpt-TYRBP-like"/>
</dbReference>
<dbReference type="AlphaFoldDB" id="A0A1F5W6J1"/>
<name>A0A1F5W6J1_9BACT</name>
<evidence type="ECO:0000313" key="2">
    <source>
        <dbReference type="Proteomes" id="UP000178743"/>
    </source>
</evidence>
<protein>
    <recommendedName>
        <fullName evidence="3">ABC transporter substrate-binding protein</fullName>
    </recommendedName>
</protein>
<reference evidence="1 2" key="1">
    <citation type="journal article" date="2016" name="Nat. Commun.">
        <title>Thousands of microbial genomes shed light on interconnected biogeochemical processes in an aquifer system.</title>
        <authorList>
            <person name="Anantharaman K."/>
            <person name="Brown C.T."/>
            <person name="Hug L.A."/>
            <person name="Sharon I."/>
            <person name="Castelle C.J."/>
            <person name="Probst A.J."/>
            <person name="Thomas B.C."/>
            <person name="Singh A."/>
            <person name="Wilkins M.J."/>
            <person name="Karaoz U."/>
            <person name="Brodie E.L."/>
            <person name="Williams K.H."/>
            <person name="Hubbard S.S."/>
            <person name="Banfield J.F."/>
        </authorList>
    </citation>
    <scope>NUCLEOTIDE SEQUENCE [LARGE SCALE GENOMIC DNA]</scope>
</reference>
<sequence>MWKKMLVPTIILVAAAALIIWFAGPSVKQPEKIYSVGVIKPSPSLEPAIKGFKSEMLRLGYKEGVNLEYVPVEAAQDTAVTEQRFKELIDSPVDLIVVTGVRETRSIKTATEKFAPSLSVVFGVVSDPVGSGIVKSTQNSGNNFAGVTPANEVLVTKRARLVLDLVPSAKRLIMAWNNPSTSGIENLRSKIKELGVELFEKKVNNPQELDAFLATFKPRQGDVYLRATDTVSADKVQAIIDWGLKNKVPVSGTNAGDAERGAFMSYGADYESIGFQMARLVDRIFKGAKPSELPIEPPGKVELVVNLQTAEKLGVTIPQSASVGVNRFIK</sequence>
<accession>A0A1F5W6J1</accession>
<dbReference type="Proteomes" id="UP000178743">
    <property type="component" value="Unassembled WGS sequence"/>
</dbReference>
<dbReference type="Gene3D" id="3.40.50.2300">
    <property type="match status" value="2"/>
</dbReference>
<gene>
    <name evidence="1" type="ORF">A3C05_03780</name>
</gene>
<dbReference type="InterPro" id="IPR028082">
    <property type="entry name" value="Peripla_BP_I"/>
</dbReference>
<dbReference type="CDD" id="cd06325">
    <property type="entry name" value="PBP1_ABC_unchar_transporter"/>
    <property type="match status" value="1"/>
</dbReference>
<dbReference type="PANTHER" id="PTHR35271:SF1">
    <property type="entry name" value="ABC TRANSPORTER, SUBSTRATE-BINDING LIPOPROTEIN"/>
    <property type="match status" value="1"/>
</dbReference>
<dbReference type="PANTHER" id="PTHR35271">
    <property type="entry name" value="ABC TRANSPORTER, SUBSTRATE-BINDING LIPOPROTEIN-RELATED"/>
    <property type="match status" value="1"/>
</dbReference>